<dbReference type="InterPro" id="IPR024079">
    <property type="entry name" value="MetalloPept_cat_dom_sf"/>
</dbReference>
<feature type="compositionally biased region" description="Basic and acidic residues" evidence="3">
    <location>
        <begin position="925"/>
        <end position="944"/>
    </location>
</feature>
<dbReference type="PANTHER" id="PTHR47966:SF1">
    <property type="entry name" value="ASPARTYL PROTEINASE"/>
    <property type="match status" value="1"/>
</dbReference>
<feature type="domain" description="Peptidase A1" evidence="4">
    <location>
        <begin position="37"/>
        <end position="346"/>
    </location>
</feature>
<organism evidence="5 6">
    <name type="scientific">Effrenium voratum</name>
    <dbReference type="NCBI Taxonomy" id="2562239"/>
    <lineage>
        <taxon>Eukaryota</taxon>
        <taxon>Sar</taxon>
        <taxon>Alveolata</taxon>
        <taxon>Dinophyceae</taxon>
        <taxon>Suessiales</taxon>
        <taxon>Symbiodiniaceae</taxon>
        <taxon>Effrenium</taxon>
    </lineage>
</organism>
<dbReference type="PANTHER" id="PTHR47966">
    <property type="entry name" value="BETA-SITE APP-CLEAVING ENZYME, ISOFORM A-RELATED"/>
    <property type="match status" value="1"/>
</dbReference>
<gene>
    <name evidence="5" type="ORF">EVOR1521_LOCUS4385</name>
</gene>
<evidence type="ECO:0000256" key="1">
    <source>
        <dbReference type="ARBA" id="ARBA00007447"/>
    </source>
</evidence>
<dbReference type="Gene3D" id="3.40.390.10">
    <property type="entry name" value="Collagenase (Catalytic Domain)"/>
    <property type="match status" value="1"/>
</dbReference>
<dbReference type="PROSITE" id="PS00141">
    <property type="entry name" value="ASP_PROTEASE"/>
    <property type="match status" value="1"/>
</dbReference>
<dbReference type="Proteomes" id="UP001178507">
    <property type="component" value="Unassembled WGS sequence"/>
</dbReference>
<keyword evidence="2" id="KW-0064">Aspartyl protease</keyword>
<dbReference type="InterPro" id="IPR001506">
    <property type="entry name" value="Peptidase_M12A"/>
</dbReference>
<accession>A0AA36MKA6</accession>
<sequence>MAVQLLWQRRPPAEDLVVRDPAARPVERLTDLGNTQYLGAVRLGTPGQEVQVIFDTGSSDLWVLDKAFDPSASSSAVDDGRTASVVYGDSKSITGKLLEDSVSLGGMRISAQPLLVVRQGIDGVRADGVLGLAMPGLSHTGETVLQNLQRRGVSSFSFALSGPSGDSFFLLGMPEASWYEAESLRWMPSSRDLWWSFEASLAIGEEVIFEGTFLLDSGTSYLGIPASMHKQVVQKMMRDSFQHCRVSSTNLFICDCSAASQMLSAGVIVGDQVFGLPPASLMTPLSVLDLDCVVEVQKLSVRAPKFSRETGDRRWQDGLPVILGDTFLRTVVAVFDTEPLPRIGLARRKGGAEMVRLGPLSYDPLDQAGVGLFVELMLLVSLCTGVIFCLEKLCRAWTSPSRARHAVKEVDGEAPYLRLRQRLSAGTAMCHQSPRQPQEILSGACSNPTSIRQDAAAQFQGFRDSLVYLMAVGCETKGMAVHQLMKILGVRKEVNRIDRDKHLNIRLVHLRQPWMEKYFAKRDTPPEEAYIEDPFDLLSINMYPAQATFVPVPSRTGLEDRQAYTTGSAGNNSVEPAKEPFLARFLGQRHGLSELDVEALGDLYGCPAKIAPSEPTRALAQLFLQGKGLVYDGSCTDNPQAQENLTLLLHGQQTSCATVANKHCIAKTAVSDISVPEMCPFSCLLCIPASGEVVAKRNLLFREEGMKYCDDAGCKTSDANGTVCKSSNSEARRVPCDNTDQAYCDDAGCHSMDSEGKECRLRNPTAQQIECPGPAAGHETFHTSDVKTSRGCVDLAVTGIKFKSGPKAACKDLQAYCGHDKMGDKVRAACPATCLEQGFACTPESDEETSGDETTLSEEEDLLSEGCKDKSIQDSPVLTLFGKAQACSNVSRFCFHHVNSSTIQRKCPVSCGACVPQVYPEVAKEDSSAKSAAPKDSKAKDSSAKDSAATEETVARASGEDVEGDDGSKANLTKVAENHFSTAMPDADNTGVGCSRRRRWGFCYTRRRRNL</sequence>
<name>A0AA36MKA6_9DINO</name>
<reference evidence="5" key="1">
    <citation type="submission" date="2023-08" db="EMBL/GenBank/DDBJ databases">
        <authorList>
            <person name="Chen Y."/>
            <person name="Shah S."/>
            <person name="Dougan E. K."/>
            <person name="Thang M."/>
            <person name="Chan C."/>
        </authorList>
    </citation>
    <scope>NUCLEOTIDE SEQUENCE</scope>
</reference>
<keyword evidence="2" id="KW-0378">Hydrolase</keyword>
<dbReference type="InterPro" id="IPR033121">
    <property type="entry name" value="PEPTIDASE_A1"/>
</dbReference>
<dbReference type="GO" id="GO:0006508">
    <property type="term" value="P:proteolysis"/>
    <property type="evidence" value="ECO:0007669"/>
    <property type="project" value="UniProtKB-KW"/>
</dbReference>
<dbReference type="GO" id="GO:0004190">
    <property type="term" value="F:aspartic-type endopeptidase activity"/>
    <property type="evidence" value="ECO:0007669"/>
    <property type="project" value="UniProtKB-KW"/>
</dbReference>
<protein>
    <recommendedName>
        <fullName evidence="4">Peptidase A1 domain-containing protein</fullName>
    </recommendedName>
</protein>
<dbReference type="PRINTS" id="PR00792">
    <property type="entry name" value="PEPSIN"/>
</dbReference>
<dbReference type="AlphaFoldDB" id="A0AA36MKA6"/>
<dbReference type="Pfam" id="PF01400">
    <property type="entry name" value="Astacin"/>
    <property type="match status" value="1"/>
</dbReference>
<dbReference type="InterPro" id="IPR001969">
    <property type="entry name" value="Aspartic_peptidase_AS"/>
</dbReference>
<dbReference type="InterPro" id="IPR021109">
    <property type="entry name" value="Peptidase_aspartic_dom_sf"/>
</dbReference>
<feature type="region of interest" description="Disordered" evidence="3">
    <location>
        <begin position="925"/>
        <end position="968"/>
    </location>
</feature>
<comment type="caution">
    <text evidence="5">The sequence shown here is derived from an EMBL/GenBank/DDBJ whole genome shotgun (WGS) entry which is preliminary data.</text>
</comment>
<dbReference type="GO" id="GO:0004222">
    <property type="term" value="F:metalloendopeptidase activity"/>
    <property type="evidence" value="ECO:0007669"/>
    <property type="project" value="InterPro"/>
</dbReference>
<dbReference type="InterPro" id="IPR034164">
    <property type="entry name" value="Pepsin-like_dom"/>
</dbReference>
<dbReference type="Gene3D" id="2.40.70.10">
    <property type="entry name" value="Acid Proteases"/>
    <property type="match status" value="2"/>
</dbReference>
<dbReference type="PROSITE" id="PS51767">
    <property type="entry name" value="PEPTIDASE_A1"/>
    <property type="match status" value="1"/>
</dbReference>
<dbReference type="EMBL" id="CAUJNA010000291">
    <property type="protein sequence ID" value="CAJ1375001.1"/>
    <property type="molecule type" value="Genomic_DNA"/>
</dbReference>
<proteinExistence type="inferred from homology"/>
<evidence type="ECO:0000256" key="3">
    <source>
        <dbReference type="SAM" id="MobiDB-lite"/>
    </source>
</evidence>
<evidence type="ECO:0000313" key="6">
    <source>
        <dbReference type="Proteomes" id="UP001178507"/>
    </source>
</evidence>
<evidence type="ECO:0000259" key="4">
    <source>
        <dbReference type="PROSITE" id="PS51767"/>
    </source>
</evidence>
<keyword evidence="2" id="KW-0645">Protease</keyword>
<comment type="similarity">
    <text evidence="1 2">Belongs to the peptidase A1 family.</text>
</comment>
<dbReference type="CDD" id="cd05471">
    <property type="entry name" value="pepsin_like"/>
    <property type="match status" value="1"/>
</dbReference>
<evidence type="ECO:0000256" key="2">
    <source>
        <dbReference type="RuleBase" id="RU000454"/>
    </source>
</evidence>
<evidence type="ECO:0000313" key="5">
    <source>
        <dbReference type="EMBL" id="CAJ1375001.1"/>
    </source>
</evidence>
<dbReference type="InterPro" id="IPR001461">
    <property type="entry name" value="Aspartic_peptidase_A1"/>
</dbReference>
<keyword evidence="6" id="KW-1185">Reference proteome</keyword>
<dbReference type="SUPFAM" id="SSF50630">
    <property type="entry name" value="Acid proteases"/>
    <property type="match status" value="1"/>
</dbReference>
<dbReference type="Pfam" id="PF00026">
    <property type="entry name" value="Asp"/>
    <property type="match status" value="1"/>
</dbReference>